<proteinExistence type="inferred from homology"/>
<comment type="cofactor">
    <cofactor evidence="9">
        <name>Zn(2+)</name>
        <dbReference type="ChEBI" id="CHEBI:29105"/>
    </cofactor>
    <text evidence="9">Binds 1 zinc ion per subunit.</text>
</comment>
<reference evidence="11 12" key="1">
    <citation type="submission" date="2018-07" db="EMBL/GenBank/DDBJ databases">
        <title>Genomic Encyclopedia of Type Strains, Phase III (KMG-III): the genomes of soil and plant-associated and newly described type strains.</title>
        <authorList>
            <person name="Whitman W."/>
        </authorList>
    </citation>
    <scope>NUCLEOTIDE SEQUENCE [LARGE SCALE GENOMIC DNA]</scope>
    <source>
        <strain evidence="11 12">CECT 8487</strain>
    </source>
</reference>
<dbReference type="PIRSF" id="PIRSF026671">
    <property type="entry name" value="AA_dipeptidase"/>
    <property type="match status" value="1"/>
</dbReference>
<comment type="function">
    <text evidence="9 10">Catalyzes hydrolysis of the D-alanyl-D-alanine dipeptide.</text>
</comment>
<dbReference type="Pfam" id="PF01427">
    <property type="entry name" value="Peptidase_M15"/>
    <property type="match status" value="1"/>
</dbReference>
<dbReference type="EMBL" id="QRDX01000004">
    <property type="protein sequence ID" value="RED48256.1"/>
    <property type="molecule type" value="Genomic_DNA"/>
</dbReference>
<keyword evidence="4 9" id="KW-0378">Hydrolase</keyword>
<feature type="binding site" evidence="9">
    <location>
        <position position="135"/>
    </location>
    <ligand>
        <name>Zn(2+)</name>
        <dbReference type="ChEBI" id="CHEBI:29105"/>
        <note>catalytic</note>
    </ligand>
</feature>
<protein>
    <recommendedName>
        <fullName evidence="9 10">D-alanyl-D-alanine dipeptidase</fullName>
        <shortName evidence="9 10">D-Ala-D-Ala dipeptidase</shortName>
        <ecNumber evidence="9 10">3.4.13.22</ecNumber>
    </recommendedName>
</protein>
<dbReference type="PANTHER" id="PTHR43126">
    <property type="entry name" value="D-ALANYL-D-ALANINE DIPEPTIDASE"/>
    <property type="match status" value="1"/>
</dbReference>
<evidence type="ECO:0000256" key="3">
    <source>
        <dbReference type="ARBA" id="ARBA00022723"/>
    </source>
</evidence>
<evidence type="ECO:0000256" key="7">
    <source>
        <dbReference type="ARBA" id="ARBA00023049"/>
    </source>
</evidence>
<dbReference type="Gene3D" id="3.30.1380.10">
    <property type="match status" value="1"/>
</dbReference>
<name>A0A3D9HGZ1_9FLAO</name>
<comment type="similarity">
    <text evidence="9 10">Belongs to the peptidase M15D family.</text>
</comment>
<keyword evidence="7 9" id="KW-0482">Metalloprotease</keyword>
<dbReference type="InterPro" id="IPR009045">
    <property type="entry name" value="Zn_M74/Hedgehog-like"/>
</dbReference>
<sequence>MKKTVILFLFLHGLYSFGQLPEGFVYVNNIIPNLDVELRYYSQNNFVGKPIEGYNANRLILTKQTAEALKLVNEYLKSKGLYLKIYDGYRPQSAVNHFIRWSNNLNDTINKLVFYPDFKKKNLFKEEYIAARSGHSKGSTVDLTIVIADTQKPLDMGSIYDFFGVQSWINYNGITDEQKANRQLLQEVMVKFGFKNYPREWWHFTLKDEPFPNTYFNFPIE</sequence>
<dbReference type="HAMAP" id="MF_01924">
    <property type="entry name" value="A_A_dipeptidase"/>
    <property type="match status" value="1"/>
</dbReference>
<dbReference type="GO" id="GO:0006508">
    <property type="term" value="P:proteolysis"/>
    <property type="evidence" value="ECO:0007669"/>
    <property type="project" value="UniProtKB-KW"/>
</dbReference>
<comment type="caution">
    <text evidence="11">The sequence shown here is derived from an EMBL/GenBank/DDBJ whole genome shotgun (WGS) entry which is preliminary data.</text>
</comment>
<evidence type="ECO:0000256" key="2">
    <source>
        <dbReference type="ARBA" id="ARBA00022670"/>
    </source>
</evidence>
<gene>
    <name evidence="11" type="ORF">DFQ02_10495</name>
</gene>
<evidence type="ECO:0000256" key="9">
    <source>
        <dbReference type="HAMAP-Rule" id="MF_01924"/>
    </source>
</evidence>
<evidence type="ECO:0000256" key="6">
    <source>
        <dbReference type="ARBA" id="ARBA00022997"/>
    </source>
</evidence>
<dbReference type="OrthoDB" id="9801430at2"/>
<feature type="binding site" evidence="9">
    <location>
        <position position="142"/>
    </location>
    <ligand>
        <name>Zn(2+)</name>
        <dbReference type="ChEBI" id="CHEBI:29105"/>
        <note>catalytic</note>
    </ligand>
</feature>
<keyword evidence="5 9" id="KW-0862">Zinc</keyword>
<evidence type="ECO:0000313" key="11">
    <source>
        <dbReference type="EMBL" id="RED48256.1"/>
    </source>
</evidence>
<keyword evidence="6 9" id="KW-0224">Dipeptidase</keyword>
<feature type="binding site" evidence="9">
    <location>
        <position position="203"/>
    </location>
    <ligand>
        <name>Zn(2+)</name>
        <dbReference type="ChEBI" id="CHEBI:29105"/>
        <note>catalytic</note>
    </ligand>
</feature>
<keyword evidence="8 10" id="KW-0961">Cell wall biogenesis/degradation</keyword>
<dbReference type="EC" id="3.4.13.22" evidence="9 10"/>
<dbReference type="GO" id="GO:0008270">
    <property type="term" value="F:zinc ion binding"/>
    <property type="evidence" value="ECO:0007669"/>
    <property type="project" value="UniProtKB-UniRule"/>
</dbReference>
<keyword evidence="3 9" id="KW-0479">Metal-binding</keyword>
<dbReference type="CDD" id="cd14817">
    <property type="entry name" value="D-Ala-D-Ala_dipeptidase_VanX"/>
    <property type="match status" value="1"/>
</dbReference>
<dbReference type="Proteomes" id="UP000256629">
    <property type="component" value="Unassembled WGS sequence"/>
</dbReference>
<evidence type="ECO:0000256" key="4">
    <source>
        <dbReference type="ARBA" id="ARBA00022801"/>
    </source>
</evidence>
<dbReference type="PANTHER" id="PTHR43126:SF1">
    <property type="entry name" value="D-ALANYL-D-ALANINE DIPEPTIDASE"/>
    <property type="match status" value="1"/>
</dbReference>
<keyword evidence="12" id="KW-1185">Reference proteome</keyword>
<dbReference type="RefSeq" id="WP_116523912.1">
    <property type="nucleotide sequence ID" value="NZ_QRDX01000004.1"/>
</dbReference>
<evidence type="ECO:0000256" key="8">
    <source>
        <dbReference type="ARBA" id="ARBA00023316"/>
    </source>
</evidence>
<evidence type="ECO:0000313" key="12">
    <source>
        <dbReference type="Proteomes" id="UP000256629"/>
    </source>
</evidence>
<dbReference type="GO" id="GO:0071555">
    <property type="term" value="P:cell wall organization"/>
    <property type="evidence" value="ECO:0007669"/>
    <property type="project" value="UniProtKB-KW"/>
</dbReference>
<accession>A0A3D9HGZ1</accession>
<dbReference type="GO" id="GO:0008237">
    <property type="term" value="F:metallopeptidase activity"/>
    <property type="evidence" value="ECO:0007669"/>
    <property type="project" value="UniProtKB-KW"/>
</dbReference>
<dbReference type="AlphaFoldDB" id="A0A3D9HGZ1"/>
<evidence type="ECO:0000256" key="1">
    <source>
        <dbReference type="ARBA" id="ARBA00001362"/>
    </source>
</evidence>
<comment type="catalytic activity">
    <reaction evidence="1 9 10">
        <text>D-alanyl-D-alanine + H2O = 2 D-alanine</text>
        <dbReference type="Rhea" id="RHEA:20661"/>
        <dbReference type="ChEBI" id="CHEBI:15377"/>
        <dbReference type="ChEBI" id="CHEBI:57416"/>
        <dbReference type="ChEBI" id="CHEBI:57822"/>
        <dbReference type="EC" id="3.4.13.22"/>
    </reaction>
</comment>
<organism evidence="11 12">
    <name type="scientific">Seonamhaeicola aphaedonensis</name>
    <dbReference type="NCBI Taxonomy" id="1461338"/>
    <lineage>
        <taxon>Bacteria</taxon>
        <taxon>Pseudomonadati</taxon>
        <taxon>Bacteroidota</taxon>
        <taxon>Flavobacteriia</taxon>
        <taxon>Flavobacteriales</taxon>
        <taxon>Flavobacteriaceae</taxon>
    </lineage>
</organism>
<dbReference type="GO" id="GO:0160237">
    <property type="term" value="F:D-Ala-D-Ala dipeptidase activity"/>
    <property type="evidence" value="ECO:0007669"/>
    <property type="project" value="UniProtKB-EC"/>
</dbReference>
<keyword evidence="2 9" id="KW-0645">Protease</keyword>
<evidence type="ECO:0000256" key="10">
    <source>
        <dbReference type="PIRNR" id="PIRNR026671"/>
    </source>
</evidence>
<feature type="active site" description="Proton donor/acceptor" evidence="9">
    <location>
        <position position="200"/>
    </location>
</feature>
<evidence type="ECO:0000256" key="5">
    <source>
        <dbReference type="ARBA" id="ARBA00022833"/>
    </source>
</evidence>
<dbReference type="InterPro" id="IPR000755">
    <property type="entry name" value="A_A_dipeptidase"/>
</dbReference>
<dbReference type="SUPFAM" id="SSF55166">
    <property type="entry name" value="Hedgehog/DD-peptidase"/>
    <property type="match status" value="1"/>
</dbReference>
<feature type="site" description="Transition state stabilizer" evidence="9">
    <location>
        <position position="90"/>
    </location>
</feature>